<name>A0ABP6YL49_9ACTN</name>
<feature type="region of interest" description="Disordered" evidence="1">
    <location>
        <begin position="345"/>
        <end position="406"/>
    </location>
</feature>
<proteinExistence type="predicted"/>
<gene>
    <name evidence="2" type="ORF">GCM10022419_076290</name>
</gene>
<evidence type="ECO:0000313" key="3">
    <source>
        <dbReference type="Proteomes" id="UP001500630"/>
    </source>
</evidence>
<accession>A0ABP6YL49</accession>
<protein>
    <recommendedName>
        <fullName evidence="4">Glycosyltransferase family 2 protein</fullName>
    </recommendedName>
</protein>
<keyword evidence="3" id="KW-1185">Reference proteome</keyword>
<dbReference type="EMBL" id="BAABDQ010000020">
    <property type="protein sequence ID" value="GAA3583251.1"/>
    <property type="molecule type" value="Genomic_DNA"/>
</dbReference>
<dbReference type="Gene3D" id="3.90.550.10">
    <property type="entry name" value="Spore Coat Polysaccharide Biosynthesis Protein SpsA, Chain A"/>
    <property type="match status" value="1"/>
</dbReference>
<comment type="caution">
    <text evidence="2">The sequence shown here is derived from an EMBL/GenBank/DDBJ whole genome shotgun (WGS) entry which is preliminary data.</text>
</comment>
<reference evidence="3" key="1">
    <citation type="journal article" date="2019" name="Int. J. Syst. Evol. Microbiol.">
        <title>The Global Catalogue of Microorganisms (GCM) 10K type strain sequencing project: providing services to taxonomists for standard genome sequencing and annotation.</title>
        <authorList>
            <consortium name="The Broad Institute Genomics Platform"/>
            <consortium name="The Broad Institute Genome Sequencing Center for Infectious Disease"/>
            <person name="Wu L."/>
            <person name="Ma J."/>
        </authorList>
    </citation>
    <scope>NUCLEOTIDE SEQUENCE [LARGE SCALE GENOMIC DNA]</scope>
    <source>
        <strain evidence="3">JCM 17326</strain>
    </source>
</reference>
<evidence type="ECO:0000313" key="2">
    <source>
        <dbReference type="EMBL" id="GAA3583251.1"/>
    </source>
</evidence>
<dbReference type="Proteomes" id="UP001500630">
    <property type="component" value="Unassembled WGS sequence"/>
</dbReference>
<dbReference type="SUPFAM" id="SSF53448">
    <property type="entry name" value="Nucleotide-diphospho-sugar transferases"/>
    <property type="match status" value="1"/>
</dbReference>
<dbReference type="InterPro" id="IPR029044">
    <property type="entry name" value="Nucleotide-diphossugar_trans"/>
</dbReference>
<organism evidence="2 3">
    <name type="scientific">Nonomuraea rosea</name>
    <dbReference type="NCBI Taxonomy" id="638574"/>
    <lineage>
        <taxon>Bacteria</taxon>
        <taxon>Bacillati</taxon>
        <taxon>Actinomycetota</taxon>
        <taxon>Actinomycetes</taxon>
        <taxon>Streptosporangiales</taxon>
        <taxon>Streptosporangiaceae</taxon>
        <taxon>Nonomuraea</taxon>
    </lineage>
</organism>
<dbReference type="RefSeq" id="WP_345569589.1">
    <property type="nucleotide sequence ID" value="NZ_BAABDQ010000020.1"/>
</dbReference>
<evidence type="ECO:0000256" key="1">
    <source>
        <dbReference type="SAM" id="MobiDB-lite"/>
    </source>
</evidence>
<evidence type="ECO:0008006" key="4">
    <source>
        <dbReference type="Google" id="ProtNLM"/>
    </source>
</evidence>
<sequence length="406" mass="44837">MTELPLRWEDDADIELDHVLPLRGEDDPGIELDYVLPLRWEDDSGIEELTSYLRRLARHARIIVVDGSGPGLFAGHARRWRGLVTHVPPDASLRHANGKVAGVTTGLRLACSEHVVIADDDVRHDVRTLSAIRRLLARADLVRPQNYFRPLPWHARWDTARTLLNRCFGADYPGTFGIRRSFFERMGGYDGDVLFENLELIRTVRAHGGVECRPAGLYVRRLPPDASRFWSQRVRQAYDDLAQPARLAFFLAVLPTVVPAVAAGLLRRRPGLVAAGAGAATGVAIGLAEAGRRRAGGRRVFPWSASLFAPLWVLERATCSWLAVAAVLRGGMPYAGRRLRLAAHSTRRLRRRRSGEPDGRQSGGSGRVPARKPVALCEPSQNGLDEERPQRQSATVDLPGAIVTPS</sequence>